<keyword evidence="11" id="KW-0460">Magnesium</keyword>
<evidence type="ECO:0000256" key="11">
    <source>
        <dbReference type="ARBA" id="ARBA00022842"/>
    </source>
</evidence>
<keyword evidence="9" id="KW-0255">Endonuclease</keyword>
<evidence type="ECO:0000256" key="1">
    <source>
        <dbReference type="ARBA" id="ARBA00000077"/>
    </source>
</evidence>
<accession>A0A174B9N5</accession>
<dbReference type="CDD" id="cd09277">
    <property type="entry name" value="RNase_HI_bacteria_like"/>
    <property type="match status" value="1"/>
</dbReference>
<dbReference type="SUPFAM" id="SSF53098">
    <property type="entry name" value="Ribonuclease H-like"/>
    <property type="match status" value="1"/>
</dbReference>
<reference evidence="14 15" key="1">
    <citation type="submission" date="2015-09" db="EMBL/GenBank/DDBJ databases">
        <authorList>
            <consortium name="Pathogen Informatics"/>
        </authorList>
    </citation>
    <scope>NUCLEOTIDE SEQUENCE [LARGE SCALE GENOMIC DNA]</scope>
    <source>
        <strain evidence="14 15">2789STDY5608835</strain>
    </source>
</reference>
<dbReference type="GO" id="GO:0043137">
    <property type="term" value="P:DNA replication, removal of RNA primer"/>
    <property type="evidence" value="ECO:0007669"/>
    <property type="project" value="TreeGrafter"/>
</dbReference>
<dbReference type="PANTHER" id="PTHR10642">
    <property type="entry name" value="RIBONUCLEASE H1"/>
    <property type="match status" value="1"/>
</dbReference>
<name>A0A174B9N5_9FIRM</name>
<dbReference type="EC" id="3.1.26.4" evidence="5"/>
<evidence type="ECO:0000256" key="6">
    <source>
        <dbReference type="ARBA" id="ARBA00017721"/>
    </source>
</evidence>
<dbReference type="InterPro" id="IPR011320">
    <property type="entry name" value="RNase_H1_N"/>
</dbReference>
<dbReference type="GO" id="GO:0004523">
    <property type="term" value="F:RNA-DNA hybrid ribonuclease activity"/>
    <property type="evidence" value="ECO:0007669"/>
    <property type="project" value="UniProtKB-EC"/>
</dbReference>
<dbReference type="SUPFAM" id="SSF55658">
    <property type="entry name" value="L9 N-domain-like"/>
    <property type="match status" value="1"/>
</dbReference>
<dbReference type="GO" id="GO:0046872">
    <property type="term" value="F:metal ion binding"/>
    <property type="evidence" value="ECO:0007669"/>
    <property type="project" value="UniProtKB-KW"/>
</dbReference>
<gene>
    <name evidence="14" type="primary">rnhA</name>
    <name evidence="14" type="ORF">ERS852392_01820</name>
</gene>
<dbReference type="Proteomes" id="UP000095395">
    <property type="component" value="Unassembled WGS sequence"/>
</dbReference>
<keyword evidence="8" id="KW-0479">Metal-binding</keyword>
<feature type="compositionally biased region" description="Basic and acidic residues" evidence="12">
    <location>
        <begin position="52"/>
        <end position="68"/>
    </location>
</feature>
<proteinExistence type="inferred from homology"/>
<dbReference type="EMBL" id="CYYR01000011">
    <property type="protein sequence ID" value="CUN97173.1"/>
    <property type="molecule type" value="Genomic_DNA"/>
</dbReference>
<evidence type="ECO:0000256" key="5">
    <source>
        <dbReference type="ARBA" id="ARBA00012180"/>
    </source>
</evidence>
<comment type="cofactor">
    <cofactor evidence="2">
        <name>Mg(2+)</name>
        <dbReference type="ChEBI" id="CHEBI:18420"/>
    </cofactor>
</comment>
<dbReference type="Pfam" id="PF00075">
    <property type="entry name" value="RNase_H"/>
    <property type="match status" value="1"/>
</dbReference>
<feature type="region of interest" description="Disordered" evidence="12">
    <location>
        <begin position="49"/>
        <end position="69"/>
    </location>
</feature>
<protein>
    <recommendedName>
        <fullName evidence="6">Ribonuclease H</fullName>
        <ecNumber evidence="5">3.1.26.4</ecNumber>
    </recommendedName>
</protein>
<dbReference type="InterPro" id="IPR050092">
    <property type="entry name" value="RNase_H"/>
</dbReference>
<dbReference type="InterPro" id="IPR012337">
    <property type="entry name" value="RNaseH-like_sf"/>
</dbReference>
<dbReference type="InterPro" id="IPR002156">
    <property type="entry name" value="RNaseH_domain"/>
</dbReference>
<dbReference type="GO" id="GO:0003676">
    <property type="term" value="F:nucleic acid binding"/>
    <property type="evidence" value="ECO:0007669"/>
    <property type="project" value="InterPro"/>
</dbReference>
<dbReference type="AlphaFoldDB" id="A0A174B9N5"/>
<evidence type="ECO:0000256" key="7">
    <source>
        <dbReference type="ARBA" id="ARBA00022722"/>
    </source>
</evidence>
<evidence type="ECO:0000256" key="10">
    <source>
        <dbReference type="ARBA" id="ARBA00022801"/>
    </source>
</evidence>
<comment type="catalytic activity">
    <reaction evidence="1">
        <text>Endonucleolytic cleavage to 5'-phosphomonoester.</text>
        <dbReference type="EC" id="3.1.26.4"/>
    </reaction>
</comment>
<dbReference type="PROSITE" id="PS50879">
    <property type="entry name" value="RNASE_H_1"/>
    <property type="match status" value="1"/>
</dbReference>
<dbReference type="PANTHER" id="PTHR10642:SF26">
    <property type="entry name" value="RIBONUCLEASE H1"/>
    <property type="match status" value="1"/>
</dbReference>
<dbReference type="InterPro" id="IPR037056">
    <property type="entry name" value="RNase_H1_N_sf"/>
</dbReference>
<organism evidence="14 15">
    <name type="scientific">Roseburia inulinivorans</name>
    <dbReference type="NCBI Taxonomy" id="360807"/>
    <lineage>
        <taxon>Bacteria</taxon>
        <taxon>Bacillati</taxon>
        <taxon>Bacillota</taxon>
        <taxon>Clostridia</taxon>
        <taxon>Lachnospirales</taxon>
        <taxon>Lachnospiraceae</taxon>
        <taxon>Roseburia</taxon>
    </lineage>
</organism>
<sequence>MASKFYAVKKGKIPGIYNSWDDCKKMVDGFPGAVYKSFKTLEEAETFVGAEDTSRKRSEKAEKPDTGKQEQNPAVYAFVDGSYNIATKVYGYGGFLIHNGEKEVLQGSGNDAEMASMRNVSGEILGAMAAVERAIELKLPEVTIYYDYMGIEMWAEGAWKRNRQGTIAYYDYMQSAKNKIRIKFVKVKGHSGVDGNEEADRLAKEAVGNTI</sequence>
<feature type="domain" description="RNase H type-1" evidence="13">
    <location>
        <begin position="71"/>
        <end position="208"/>
    </location>
</feature>
<evidence type="ECO:0000259" key="13">
    <source>
        <dbReference type="PROSITE" id="PS50879"/>
    </source>
</evidence>
<dbReference type="RefSeq" id="WP_055302075.1">
    <property type="nucleotide sequence ID" value="NZ_CYYR01000011.1"/>
</dbReference>
<evidence type="ECO:0000256" key="4">
    <source>
        <dbReference type="ARBA" id="ARBA00005300"/>
    </source>
</evidence>
<keyword evidence="10 14" id="KW-0378">Hydrolase</keyword>
<evidence type="ECO:0000256" key="9">
    <source>
        <dbReference type="ARBA" id="ARBA00022759"/>
    </source>
</evidence>
<dbReference type="Pfam" id="PF01693">
    <property type="entry name" value="Cauli_VI"/>
    <property type="match status" value="1"/>
</dbReference>
<evidence type="ECO:0000256" key="3">
    <source>
        <dbReference type="ARBA" id="ARBA00004065"/>
    </source>
</evidence>
<evidence type="ECO:0000256" key="12">
    <source>
        <dbReference type="SAM" id="MobiDB-lite"/>
    </source>
</evidence>
<evidence type="ECO:0000313" key="14">
    <source>
        <dbReference type="EMBL" id="CUN97173.1"/>
    </source>
</evidence>
<evidence type="ECO:0000256" key="2">
    <source>
        <dbReference type="ARBA" id="ARBA00001946"/>
    </source>
</evidence>
<dbReference type="FunFam" id="3.40.970.10:FF:000002">
    <property type="entry name" value="Ribonuclease H"/>
    <property type="match status" value="1"/>
</dbReference>
<dbReference type="Gene3D" id="3.30.420.10">
    <property type="entry name" value="Ribonuclease H-like superfamily/Ribonuclease H"/>
    <property type="match status" value="1"/>
</dbReference>
<dbReference type="InterPro" id="IPR036397">
    <property type="entry name" value="RNaseH_sf"/>
</dbReference>
<evidence type="ECO:0000313" key="15">
    <source>
        <dbReference type="Proteomes" id="UP000095395"/>
    </source>
</evidence>
<dbReference type="Gene3D" id="3.40.970.10">
    <property type="entry name" value="Ribonuclease H1, N-terminal domain"/>
    <property type="match status" value="1"/>
</dbReference>
<dbReference type="InterPro" id="IPR009027">
    <property type="entry name" value="Ribosomal_bL9/RNase_H1_N"/>
</dbReference>
<comment type="similarity">
    <text evidence="4">Belongs to the RNase H family.</text>
</comment>
<keyword evidence="7" id="KW-0540">Nuclease</keyword>
<comment type="function">
    <text evidence="3">Endonuclease that specifically degrades the RNA of RNA-DNA hybrids.</text>
</comment>
<evidence type="ECO:0000256" key="8">
    <source>
        <dbReference type="ARBA" id="ARBA00022723"/>
    </source>
</evidence>